<feature type="compositionally biased region" description="Low complexity" evidence="1">
    <location>
        <begin position="29"/>
        <end position="45"/>
    </location>
</feature>
<dbReference type="Proteomes" id="UP000256964">
    <property type="component" value="Unassembled WGS sequence"/>
</dbReference>
<feature type="region of interest" description="Disordered" evidence="1">
    <location>
        <begin position="1"/>
        <end position="48"/>
    </location>
</feature>
<evidence type="ECO:0000313" key="3">
    <source>
        <dbReference type="Proteomes" id="UP000256964"/>
    </source>
</evidence>
<proteinExistence type="predicted"/>
<protein>
    <submittedName>
        <fullName evidence="2">Uncharacterized protein</fullName>
    </submittedName>
</protein>
<sequence length="179" mass="20022">MQFTNTGNPNDLLTPLPLDFKQHSRDRQSSISSTCTSSSRASSPTDAWPARRMSICTRPIRRHHPYLPSEKYRVVLSNSYDDADAMLVLPYSPDAVDENNQLIPEKAEKSMTGKAYLVVGPLAVQLRKPQNRARFRAAVHPYRFIPRNPTPSHIATPTLPDALRQASTSSEESETEMSA</sequence>
<feature type="region of interest" description="Disordered" evidence="1">
    <location>
        <begin position="148"/>
        <end position="179"/>
    </location>
</feature>
<feature type="compositionally biased region" description="Low complexity" evidence="1">
    <location>
        <begin position="1"/>
        <end position="19"/>
    </location>
</feature>
<evidence type="ECO:0000256" key="1">
    <source>
        <dbReference type="SAM" id="MobiDB-lite"/>
    </source>
</evidence>
<evidence type="ECO:0000313" key="2">
    <source>
        <dbReference type="EMBL" id="RDX47183.1"/>
    </source>
</evidence>
<reference evidence="2 3" key="1">
    <citation type="journal article" date="2018" name="Biotechnol. Biofuels">
        <title>Integrative visual omics of the white-rot fungus Polyporus brumalis exposes the biotechnological potential of its oxidative enzymes for delignifying raw plant biomass.</title>
        <authorList>
            <person name="Miyauchi S."/>
            <person name="Rancon A."/>
            <person name="Drula E."/>
            <person name="Hage H."/>
            <person name="Chaduli D."/>
            <person name="Favel A."/>
            <person name="Grisel S."/>
            <person name="Henrissat B."/>
            <person name="Herpoel-Gimbert I."/>
            <person name="Ruiz-Duenas F.J."/>
            <person name="Chevret D."/>
            <person name="Hainaut M."/>
            <person name="Lin J."/>
            <person name="Wang M."/>
            <person name="Pangilinan J."/>
            <person name="Lipzen A."/>
            <person name="Lesage-Meessen L."/>
            <person name="Navarro D."/>
            <person name="Riley R."/>
            <person name="Grigoriev I.V."/>
            <person name="Zhou S."/>
            <person name="Raouche S."/>
            <person name="Rosso M.N."/>
        </authorList>
    </citation>
    <scope>NUCLEOTIDE SEQUENCE [LARGE SCALE GENOMIC DNA]</scope>
    <source>
        <strain evidence="2 3">BRFM 1820</strain>
    </source>
</reference>
<gene>
    <name evidence="2" type="ORF">OH76DRAFT_781297</name>
</gene>
<dbReference type="EMBL" id="KZ857420">
    <property type="protein sequence ID" value="RDX47183.1"/>
    <property type="molecule type" value="Genomic_DNA"/>
</dbReference>
<organism evidence="2 3">
    <name type="scientific">Lentinus brumalis</name>
    <dbReference type="NCBI Taxonomy" id="2498619"/>
    <lineage>
        <taxon>Eukaryota</taxon>
        <taxon>Fungi</taxon>
        <taxon>Dikarya</taxon>
        <taxon>Basidiomycota</taxon>
        <taxon>Agaricomycotina</taxon>
        <taxon>Agaricomycetes</taxon>
        <taxon>Polyporales</taxon>
        <taxon>Polyporaceae</taxon>
        <taxon>Lentinus</taxon>
    </lineage>
</organism>
<name>A0A371D3R7_9APHY</name>
<dbReference type="AlphaFoldDB" id="A0A371D3R7"/>
<keyword evidence="3" id="KW-1185">Reference proteome</keyword>
<accession>A0A371D3R7</accession>
<dbReference type="OrthoDB" id="3267542at2759"/>